<dbReference type="EMBL" id="ACFC01000004">
    <property type="protein sequence ID" value="EEE07174.1"/>
    <property type="molecule type" value="Genomic_DNA"/>
</dbReference>
<evidence type="ECO:0000313" key="3">
    <source>
        <dbReference type="Proteomes" id="UP000004535"/>
    </source>
</evidence>
<organism evidence="2 3">
    <name type="scientific">Burkholderia multivorans CGD2</name>
    <dbReference type="NCBI Taxonomy" id="513052"/>
    <lineage>
        <taxon>Bacteria</taxon>
        <taxon>Pseudomonadati</taxon>
        <taxon>Pseudomonadota</taxon>
        <taxon>Betaproteobacteria</taxon>
        <taxon>Burkholderiales</taxon>
        <taxon>Burkholderiaceae</taxon>
        <taxon>Burkholderia</taxon>
        <taxon>Burkholderia cepacia complex</taxon>
    </lineage>
</organism>
<reference evidence="2 3" key="1">
    <citation type="journal article" date="2012" name="J. Bacteriol.">
        <title>Draft Genome Sequence Determination for Cystic Fibrosis and Chronic Granulomatous Disease Burkholderia multivorans Isolates.</title>
        <authorList>
            <person name="Varga J.J."/>
            <person name="Losada L."/>
            <person name="Zelazny A.M."/>
            <person name="Brinkac L."/>
            <person name="Harkins D."/>
            <person name="Radune D."/>
            <person name="Hostetler J."/>
            <person name="Sampaio E.P."/>
            <person name="Ronning C.M."/>
            <person name="Nierman W.C."/>
            <person name="Greenberg D.E."/>
            <person name="Holland S.M."/>
            <person name="Goldberg J.B."/>
        </authorList>
    </citation>
    <scope>NUCLEOTIDE SEQUENCE [LARGE SCALE GENOMIC DNA]</scope>
    <source>
        <strain evidence="2 3">CGD2</strain>
    </source>
</reference>
<feature type="compositionally biased region" description="Basic and acidic residues" evidence="1">
    <location>
        <begin position="32"/>
        <end position="46"/>
    </location>
</feature>
<accession>B9BNK6</accession>
<evidence type="ECO:0000313" key="2">
    <source>
        <dbReference type="EMBL" id="EEE07174.1"/>
    </source>
</evidence>
<gene>
    <name evidence="2" type="ORF">BURMUCGD2_6276</name>
</gene>
<name>B9BNK6_9BURK</name>
<comment type="caution">
    <text evidence="2">The sequence shown here is derived from an EMBL/GenBank/DDBJ whole genome shotgun (WGS) entry which is preliminary data.</text>
</comment>
<protein>
    <submittedName>
        <fullName evidence="2">Uncharacterized protein</fullName>
    </submittedName>
</protein>
<feature type="region of interest" description="Disordered" evidence="1">
    <location>
        <begin position="12"/>
        <end position="57"/>
    </location>
</feature>
<proteinExistence type="predicted"/>
<dbReference type="AlphaFoldDB" id="B9BNK6"/>
<dbReference type="Proteomes" id="UP000004535">
    <property type="component" value="Unassembled WGS sequence"/>
</dbReference>
<evidence type="ECO:0000256" key="1">
    <source>
        <dbReference type="SAM" id="MobiDB-lite"/>
    </source>
</evidence>
<sequence>MLICDHLKKMRAARRPRAPDAARARGVPARGEPARRLHPRGIEPSRHRVGATSGDTR</sequence>